<dbReference type="KEGG" id="dosa:Os10g0378150"/>
<name>C7J7C0_ORYSJ</name>
<dbReference type="Proteomes" id="UP000000763">
    <property type="component" value="Chromosome 10"/>
</dbReference>
<dbReference type="EMBL" id="AP008216">
    <property type="protein sequence ID" value="BAH94855.1"/>
    <property type="molecule type" value="Genomic_DNA"/>
</dbReference>
<dbReference type="AlphaFoldDB" id="C7J7C0"/>
<sequence length="74" mass="8400">MEHDGELQPCQHVAGADPLAATEHLVVYRSISFAQKWKVFLKEEERKALEDWLEAILDKLKQDIKSNSSCGFVA</sequence>
<reference evidence="1 2" key="1">
    <citation type="journal article" date="2005" name="Nature">
        <title>The map-based sequence of the rice genome.</title>
        <authorList>
            <consortium name="International rice genome sequencing project (IRGSP)"/>
            <person name="Matsumoto T."/>
            <person name="Wu J."/>
            <person name="Kanamori H."/>
            <person name="Katayose Y."/>
            <person name="Fujisawa M."/>
            <person name="Namiki N."/>
            <person name="Mizuno H."/>
            <person name="Yamamoto K."/>
            <person name="Antonio B.A."/>
            <person name="Baba T."/>
            <person name="Sakata K."/>
            <person name="Nagamura Y."/>
            <person name="Aoki H."/>
            <person name="Arikawa K."/>
            <person name="Arita K."/>
            <person name="Bito T."/>
            <person name="Chiden Y."/>
            <person name="Fujitsuka N."/>
            <person name="Fukunaka R."/>
            <person name="Hamada M."/>
            <person name="Harada C."/>
            <person name="Hayashi A."/>
            <person name="Hijishita S."/>
            <person name="Honda M."/>
            <person name="Hosokawa S."/>
            <person name="Ichikawa Y."/>
            <person name="Idonuma A."/>
            <person name="Iijima M."/>
            <person name="Ikeda M."/>
            <person name="Ikeno M."/>
            <person name="Ito K."/>
            <person name="Ito S."/>
            <person name="Ito T."/>
            <person name="Ito Y."/>
            <person name="Ito Y."/>
            <person name="Iwabuchi A."/>
            <person name="Kamiya K."/>
            <person name="Karasawa W."/>
            <person name="Kurita K."/>
            <person name="Katagiri S."/>
            <person name="Kikuta A."/>
            <person name="Kobayashi H."/>
            <person name="Kobayashi N."/>
            <person name="Machita K."/>
            <person name="Maehara T."/>
            <person name="Masukawa M."/>
            <person name="Mizubayashi T."/>
            <person name="Mukai Y."/>
            <person name="Nagasaki H."/>
            <person name="Nagata Y."/>
            <person name="Naito S."/>
            <person name="Nakashima M."/>
            <person name="Nakama Y."/>
            <person name="Nakamichi Y."/>
            <person name="Nakamura M."/>
            <person name="Meguro A."/>
            <person name="Negishi M."/>
            <person name="Ohta I."/>
            <person name="Ohta T."/>
            <person name="Okamoto M."/>
            <person name="Ono N."/>
            <person name="Saji S."/>
            <person name="Sakaguchi M."/>
            <person name="Sakai K."/>
            <person name="Shibata M."/>
            <person name="Shimokawa T."/>
            <person name="Song J."/>
            <person name="Takazaki Y."/>
            <person name="Terasawa K."/>
            <person name="Tsugane M."/>
            <person name="Tsuji K."/>
            <person name="Ueda S."/>
            <person name="Waki K."/>
            <person name="Yamagata H."/>
            <person name="Yamamoto M."/>
            <person name="Yamamoto S."/>
            <person name="Yamane H."/>
            <person name="Yoshiki S."/>
            <person name="Yoshihara R."/>
            <person name="Yukawa K."/>
            <person name="Zhong H."/>
            <person name="Yano M."/>
            <person name="Yuan Q."/>
            <person name="Ouyang S."/>
            <person name="Liu J."/>
            <person name="Jones K.M."/>
            <person name="Gansberger K."/>
            <person name="Moffat K."/>
            <person name="Hill J."/>
            <person name="Bera J."/>
            <person name="Fadrosh D."/>
            <person name="Jin S."/>
            <person name="Johri S."/>
            <person name="Kim M."/>
            <person name="Overton L."/>
            <person name="Reardon M."/>
            <person name="Tsitrin T."/>
            <person name="Vuong H."/>
            <person name="Weaver B."/>
            <person name="Ciecko A."/>
            <person name="Tallon L."/>
            <person name="Jackson J."/>
            <person name="Pai G."/>
            <person name="Aken S.V."/>
            <person name="Utterback T."/>
            <person name="Reidmuller S."/>
            <person name="Feldblyum T."/>
            <person name="Hsiao J."/>
            <person name="Zismann V."/>
            <person name="Iobst S."/>
            <person name="de Vazeille A.R."/>
            <person name="Buell C.R."/>
            <person name="Ying K."/>
            <person name="Li Y."/>
            <person name="Lu T."/>
            <person name="Huang Y."/>
            <person name="Zhao Q."/>
            <person name="Feng Q."/>
            <person name="Zhang L."/>
            <person name="Zhu J."/>
            <person name="Weng Q."/>
            <person name="Mu J."/>
            <person name="Lu Y."/>
            <person name="Fan D."/>
            <person name="Liu Y."/>
            <person name="Guan J."/>
            <person name="Zhang Y."/>
            <person name="Yu S."/>
            <person name="Liu X."/>
            <person name="Zhang Y."/>
            <person name="Hong G."/>
            <person name="Han B."/>
            <person name="Choisne N."/>
            <person name="Demange N."/>
            <person name="Orjeda G."/>
            <person name="Samain S."/>
            <person name="Cattolico L."/>
            <person name="Pelletier E."/>
            <person name="Couloux A."/>
            <person name="Segurens B."/>
            <person name="Wincker P."/>
            <person name="D'Hont A."/>
            <person name="Scarpelli C."/>
            <person name="Weissenbach J."/>
            <person name="Salanoubat M."/>
            <person name="Quetier F."/>
            <person name="Yu Y."/>
            <person name="Kim H.R."/>
            <person name="Rambo T."/>
            <person name="Currie J."/>
            <person name="Collura K."/>
            <person name="Luo M."/>
            <person name="Yang T."/>
            <person name="Ammiraju J.S.S."/>
            <person name="Engler F."/>
            <person name="Soderlund C."/>
            <person name="Wing R.A."/>
            <person name="Palmer L.E."/>
            <person name="de la Bastide M."/>
            <person name="Spiegel L."/>
            <person name="Nascimento L."/>
            <person name="Zutavern T."/>
            <person name="O'Shaughnessy A."/>
            <person name="Dike S."/>
            <person name="Dedhia N."/>
            <person name="Preston R."/>
            <person name="Balija V."/>
            <person name="McCombie W.R."/>
            <person name="Chow T."/>
            <person name="Chen H."/>
            <person name="Chung M."/>
            <person name="Chen C."/>
            <person name="Shaw J."/>
            <person name="Wu H."/>
            <person name="Hsiao K."/>
            <person name="Chao Y."/>
            <person name="Chu M."/>
            <person name="Cheng C."/>
            <person name="Hour A."/>
            <person name="Lee P."/>
            <person name="Lin S."/>
            <person name="Lin Y."/>
            <person name="Liou J."/>
            <person name="Liu S."/>
            <person name="Hsing Y."/>
            <person name="Raghuvanshi S."/>
            <person name="Mohanty A."/>
            <person name="Bharti A.K."/>
            <person name="Gaur A."/>
            <person name="Gupta V."/>
            <person name="Kumar D."/>
            <person name="Ravi V."/>
            <person name="Vij S."/>
            <person name="Kapur A."/>
            <person name="Khurana P."/>
            <person name="Khurana P."/>
            <person name="Khurana J.P."/>
            <person name="Tyagi A.K."/>
            <person name="Gaikwad K."/>
            <person name="Singh A."/>
            <person name="Dalal V."/>
            <person name="Srivastava S."/>
            <person name="Dixit A."/>
            <person name="Pal A.K."/>
            <person name="Ghazi I.A."/>
            <person name="Yadav M."/>
            <person name="Pandit A."/>
            <person name="Bhargava A."/>
            <person name="Sureshbabu K."/>
            <person name="Batra K."/>
            <person name="Sharma T.R."/>
            <person name="Mohapatra T."/>
            <person name="Singh N.K."/>
            <person name="Messing J."/>
            <person name="Nelson A.B."/>
            <person name="Fuks G."/>
            <person name="Kavchok S."/>
            <person name="Keizer G."/>
            <person name="Linton E."/>
            <person name="Llaca V."/>
            <person name="Song R."/>
            <person name="Tanyolac B."/>
            <person name="Young S."/>
            <person name="Ho-Il K."/>
            <person name="Hahn J.H."/>
            <person name="Sangsakoo G."/>
            <person name="Vanavichit A."/>
            <person name="de Mattos Luiz.A.T."/>
            <person name="Zimmer P.D."/>
            <person name="Malone G."/>
            <person name="Dellagostin O."/>
            <person name="de Oliveira A.C."/>
            <person name="Bevan M."/>
            <person name="Bancroft I."/>
            <person name="Minx P."/>
            <person name="Cordum H."/>
            <person name="Wilson R."/>
            <person name="Cheng Z."/>
            <person name="Jin W."/>
            <person name="Jiang J."/>
            <person name="Leong S.A."/>
            <person name="Iwama H."/>
            <person name="Gojobori T."/>
            <person name="Itoh T."/>
            <person name="Niimura Y."/>
            <person name="Fujii Y."/>
            <person name="Habara T."/>
            <person name="Sakai H."/>
            <person name="Sato Y."/>
            <person name="Wilson G."/>
            <person name="Kumar K."/>
            <person name="McCouch S."/>
            <person name="Juretic N."/>
            <person name="Hoen D."/>
            <person name="Wright S."/>
            <person name="Bruskiewich R."/>
            <person name="Bureau T."/>
            <person name="Miyao A."/>
            <person name="Hirochika H."/>
            <person name="Nishikawa T."/>
            <person name="Kadowaki K."/>
            <person name="Sugiura M."/>
            <person name="Burr B."/>
            <person name="Sasaki T."/>
        </authorList>
    </citation>
    <scope>NUCLEOTIDE SEQUENCE [LARGE SCALE GENOMIC DNA]</scope>
    <source>
        <strain evidence="2">cv. Nipponbare</strain>
    </source>
</reference>
<proteinExistence type="predicted"/>
<reference evidence="2" key="2">
    <citation type="journal article" date="2008" name="Nucleic Acids Res.">
        <title>The rice annotation project database (RAP-DB): 2008 update.</title>
        <authorList>
            <consortium name="The rice annotation project (RAP)"/>
        </authorList>
    </citation>
    <scope>GENOME REANNOTATION</scope>
    <source>
        <strain evidence="2">cv. Nipponbare</strain>
    </source>
</reference>
<gene>
    <name evidence="1" type="ordered locus">Os10g0378150</name>
</gene>
<organism evidence="1 2">
    <name type="scientific">Oryza sativa subsp. japonica</name>
    <name type="common">Rice</name>
    <dbReference type="NCBI Taxonomy" id="39947"/>
    <lineage>
        <taxon>Eukaryota</taxon>
        <taxon>Viridiplantae</taxon>
        <taxon>Streptophyta</taxon>
        <taxon>Embryophyta</taxon>
        <taxon>Tracheophyta</taxon>
        <taxon>Spermatophyta</taxon>
        <taxon>Magnoliopsida</taxon>
        <taxon>Liliopsida</taxon>
        <taxon>Poales</taxon>
        <taxon>Poaceae</taxon>
        <taxon>BOP clade</taxon>
        <taxon>Oryzoideae</taxon>
        <taxon>Oryzeae</taxon>
        <taxon>Oryzinae</taxon>
        <taxon>Oryza</taxon>
        <taxon>Oryza sativa</taxon>
    </lineage>
</organism>
<accession>C7J7C0</accession>
<evidence type="ECO:0000313" key="2">
    <source>
        <dbReference type="Proteomes" id="UP000000763"/>
    </source>
</evidence>
<evidence type="ECO:0000313" key="1">
    <source>
        <dbReference type="EMBL" id="BAH94855.1"/>
    </source>
</evidence>
<protein>
    <submittedName>
        <fullName evidence="1">Os10g0378150 protein</fullName>
    </submittedName>
</protein>